<evidence type="ECO:0000256" key="4">
    <source>
        <dbReference type="SAM" id="MobiDB-lite"/>
    </source>
</evidence>
<dbReference type="Proteomes" id="UP000008363">
    <property type="component" value="Unassembled WGS sequence"/>
</dbReference>
<dbReference type="SUPFAM" id="SSF50494">
    <property type="entry name" value="Trypsin-like serine proteases"/>
    <property type="match status" value="1"/>
</dbReference>
<dbReference type="InterPro" id="IPR036034">
    <property type="entry name" value="PDZ_sf"/>
</dbReference>
<dbReference type="InterPro" id="IPR043504">
    <property type="entry name" value="Peptidase_S1_PA_chymotrypsin"/>
</dbReference>
<dbReference type="SUPFAM" id="SSF50156">
    <property type="entry name" value="PDZ domain-like"/>
    <property type="match status" value="1"/>
</dbReference>
<dbReference type="Pfam" id="PF13180">
    <property type="entry name" value="PDZ_2"/>
    <property type="match status" value="1"/>
</dbReference>
<feature type="region of interest" description="Disordered" evidence="4">
    <location>
        <begin position="144"/>
        <end position="166"/>
    </location>
</feature>
<dbReference type="eggNOG" id="COG0265">
    <property type="taxonomic scope" value="Bacteria"/>
</dbReference>
<reference evidence="6 7" key="1">
    <citation type="submission" date="2012-08" db="EMBL/GenBank/DDBJ databases">
        <title>Whole genome shotgun sequence of Gordonia rhizosphera NBRC 16068.</title>
        <authorList>
            <person name="Takarada H."/>
            <person name="Isaki S."/>
            <person name="Hosoyama A."/>
            <person name="Tsuchikane K."/>
            <person name="Katsumata H."/>
            <person name="Baba S."/>
            <person name="Ohji S."/>
            <person name="Yamazaki S."/>
            <person name="Fujita N."/>
        </authorList>
    </citation>
    <scope>NUCLEOTIDE SEQUENCE [LARGE SCALE GENOMIC DNA]</scope>
    <source>
        <strain evidence="6 7">NBRC 16068</strain>
    </source>
</reference>
<evidence type="ECO:0000313" key="7">
    <source>
        <dbReference type="Proteomes" id="UP000008363"/>
    </source>
</evidence>
<dbReference type="SMART" id="SM00228">
    <property type="entry name" value="PDZ"/>
    <property type="match status" value="1"/>
</dbReference>
<proteinExistence type="inferred from homology"/>
<dbReference type="STRING" id="1108045.GORHZ_225_00160"/>
<evidence type="ECO:0000313" key="6">
    <source>
        <dbReference type="EMBL" id="GAB93493.1"/>
    </source>
</evidence>
<evidence type="ECO:0000256" key="1">
    <source>
        <dbReference type="ARBA" id="ARBA00010541"/>
    </source>
</evidence>
<dbReference type="PRINTS" id="PR00834">
    <property type="entry name" value="PROTEASES2C"/>
</dbReference>
<dbReference type="InterPro" id="IPR001478">
    <property type="entry name" value="PDZ"/>
</dbReference>
<dbReference type="InterPro" id="IPR001940">
    <property type="entry name" value="Peptidase_S1C"/>
</dbReference>
<protein>
    <submittedName>
        <fullName evidence="6">Peptidase S1 family protein</fullName>
    </submittedName>
</protein>
<dbReference type="InterPro" id="IPR009003">
    <property type="entry name" value="Peptidase_S1_PA"/>
</dbReference>
<feature type="region of interest" description="Disordered" evidence="4">
    <location>
        <begin position="1"/>
        <end position="113"/>
    </location>
</feature>
<dbReference type="AlphaFoldDB" id="K6VBA1"/>
<feature type="compositionally biased region" description="Gly residues" evidence="4">
    <location>
        <begin position="1"/>
        <end position="24"/>
    </location>
</feature>
<dbReference type="GO" id="GO:0004252">
    <property type="term" value="F:serine-type endopeptidase activity"/>
    <property type="evidence" value="ECO:0007669"/>
    <property type="project" value="InterPro"/>
</dbReference>
<feature type="compositionally biased region" description="Pro residues" evidence="4">
    <location>
        <begin position="25"/>
        <end position="38"/>
    </location>
</feature>
<dbReference type="InterPro" id="IPR051201">
    <property type="entry name" value="Chloro_Bact_Ser_Proteases"/>
</dbReference>
<feature type="domain" description="PDZ" evidence="5">
    <location>
        <begin position="380"/>
        <end position="436"/>
    </location>
</feature>
<feature type="compositionally biased region" description="Low complexity" evidence="4">
    <location>
        <begin position="62"/>
        <end position="74"/>
    </location>
</feature>
<comment type="similarity">
    <text evidence="1">Belongs to the peptidase S1C family.</text>
</comment>
<organism evidence="6 7">
    <name type="scientific">Gordonia rhizosphera NBRC 16068</name>
    <dbReference type="NCBI Taxonomy" id="1108045"/>
    <lineage>
        <taxon>Bacteria</taxon>
        <taxon>Bacillati</taxon>
        <taxon>Actinomycetota</taxon>
        <taxon>Actinomycetes</taxon>
        <taxon>Mycobacteriales</taxon>
        <taxon>Gordoniaceae</taxon>
        <taxon>Gordonia</taxon>
    </lineage>
</organism>
<dbReference type="Gene3D" id="2.40.10.10">
    <property type="entry name" value="Trypsin-like serine proteases"/>
    <property type="match status" value="2"/>
</dbReference>
<keyword evidence="7" id="KW-1185">Reference proteome</keyword>
<evidence type="ECO:0000256" key="3">
    <source>
        <dbReference type="ARBA" id="ARBA00022801"/>
    </source>
</evidence>
<evidence type="ECO:0000259" key="5">
    <source>
        <dbReference type="PROSITE" id="PS50106"/>
    </source>
</evidence>
<dbReference type="GO" id="GO:0006508">
    <property type="term" value="P:proteolysis"/>
    <property type="evidence" value="ECO:0007669"/>
    <property type="project" value="UniProtKB-KW"/>
</dbReference>
<name>K6VBA1_9ACTN</name>
<dbReference type="PROSITE" id="PS50106">
    <property type="entry name" value="PDZ"/>
    <property type="match status" value="1"/>
</dbReference>
<dbReference type="RefSeq" id="WP_006338765.1">
    <property type="nucleotide sequence ID" value="NZ_BAHC01000225.1"/>
</dbReference>
<accession>K6VBA1</accession>
<dbReference type="PANTHER" id="PTHR43343:SF3">
    <property type="entry name" value="PROTEASE DO-LIKE 8, CHLOROPLASTIC"/>
    <property type="match status" value="1"/>
</dbReference>
<comment type="caution">
    <text evidence="6">The sequence shown here is derived from an EMBL/GenBank/DDBJ whole genome shotgun (WGS) entry which is preliminary data.</text>
</comment>
<dbReference type="Gene3D" id="2.30.42.10">
    <property type="match status" value="1"/>
</dbReference>
<dbReference type="OrthoDB" id="9758917at2"/>
<sequence length="478" mass="46312">MTSGGSHGDPFGGGSDSAGQGPYGAPGPSPAAPVPGSPVPGGQFGHDTGTYGHHATPTQRFPDPYADPYGAPPSGSFPTQPVYGPGSPGMPTTPGPAPYGPMEPGAPRKKSGGGAKAALAVGAVALALVAGGVGGVIGANVSDGTSSTSHSGPLGGDPNSGTTGEVAAPAGSIQEVAANVLPSVVSILVRAGNTEGGGSGVILSEDGVIMTNNHVVSEGGSVSASSSQVTVSFSDGTRASARVLGADPISDIAVIKVDKAGLKPINVGTSNNLAVGQEVIAIGAPLGLEGTVTTGIISALNRPVSTSRESGTTSVIDAIQTDAAINPGNSGGALVNARGALIGINTAIATLGSSAEQTTGSIGLGFAIPIDQAIRVANELRDTGKATQAGLGVSVRSNTTTDEPGAFISDVTAGGPADKAGIPKGAVVTKVDDRNIASGDALVAAIRSHAPGDTVTITYVINGQEKTTQVTLDTLHVG</sequence>
<keyword evidence="3" id="KW-0378">Hydrolase</keyword>
<keyword evidence="2" id="KW-0645">Protease</keyword>
<feature type="compositionally biased region" description="Pro residues" evidence="4">
    <location>
        <begin position="91"/>
        <end position="101"/>
    </location>
</feature>
<evidence type="ECO:0000256" key="2">
    <source>
        <dbReference type="ARBA" id="ARBA00022670"/>
    </source>
</evidence>
<dbReference type="Pfam" id="PF13365">
    <property type="entry name" value="Trypsin_2"/>
    <property type="match status" value="1"/>
</dbReference>
<dbReference type="EMBL" id="BAHC01000225">
    <property type="protein sequence ID" value="GAB93493.1"/>
    <property type="molecule type" value="Genomic_DNA"/>
</dbReference>
<dbReference type="PANTHER" id="PTHR43343">
    <property type="entry name" value="PEPTIDASE S12"/>
    <property type="match status" value="1"/>
</dbReference>
<gene>
    <name evidence="6" type="ORF">GORHZ_225_00160</name>
</gene>